<comment type="subcellular location">
    <subcellularLocation>
        <location evidence="2">Cell membrane</location>
        <topology evidence="2">Multi-pass membrane protein</topology>
    </subcellularLocation>
    <subcellularLocation>
        <location evidence="1">Membrane</location>
        <topology evidence="1">Single-pass type II membrane protein</topology>
    </subcellularLocation>
</comment>
<dbReference type="Gene3D" id="3.40.1110.10">
    <property type="entry name" value="Calcium-transporting ATPase, cytoplasmic domain N"/>
    <property type="match status" value="1"/>
</dbReference>
<keyword evidence="8" id="KW-0808">Transferase</keyword>
<dbReference type="PRINTS" id="PR00119">
    <property type="entry name" value="CATATPASE"/>
</dbReference>
<evidence type="ECO:0000256" key="7">
    <source>
        <dbReference type="ARBA" id="ARBA00022676"/>
    </source>
</evidence>
<dbReference type="Pfam" id="PF02485">
    <property type="entry name" value="Branch"/>
    <property type="match status" value="1"/>
</dbReference>
<dbReference type="SUPFAM" id="SSF81653">
    <property type="entry name" value="Calcium ATPase, transduction domain A"/>
    <property type="match status" value="1"/>
</dbReference>
<dbReference type="NCBIfam" id="TIGR01512">
    <property type="entry name" value="ATPase-IB2_Cd"/>
    <property type="match status" value="1"/>
</dbReference>
<dbReference type="SUPFAM" id="SSF56784">
    <property type="entry name" value="HAD-like"/>
    <property type="match status" value="1"/>
</dbReference>
<dbReference type="PROSITE" id="PS50846">
    <property type="entry name" value="HMA_2"/>
    <property type="match status" value="1"/>
</dbReference>
<organism evidence="23 24">
    <name type="scientific">Oryza meyeriana var. granulata</name>
    <dbReference type="NCBI Taxonomy" id="110450"/>
    <lineage>
        <taxon>Eukaryota</taxon>
        <taxon>Viridiplantae</taxon>
        <taxon>Streptophyta</taxon>
        <taxon>Embryophyta</taxon>
        <taxon>Tracheophyta</taxon>
        <taxon>Spermatophyta</taxon>
        <taxon>Magnoliopsida</taxon>
        <taxon>Liliopsida</taxon>
        <taxon>Poales</taxon>
        <taxon>Poaceae</taxon>
        <taxon>BOP clade</taxon>
        <taxon>Oryzoideae</taxon>
        <taxon>Oryzeae</taxon>
        <taxon>Oryzinae</taxon>
        <taxon>Oryza</taxon>
        <taxon>Oryza meyeriana</taxon>
    </lineage>
</organism>
<evidence type="ECO:0000256" key="19">
    <source>
        <dbReference type="ARBA" id="ARBA00047308"/>
    </source>
</evidence>
<dbReference type="PRINTS" id="PR00120">
    <property type="entry name" value="HATPASE"/>
</dbReference>
<keyword evidence="15 21" id="KW-1133">Transmembrane helix</keyword>
<dbReference type="NCBIfam" id="TIGR01525">
    <property type="entry name" value="ATPase-IB_hvy"/>
    <property type="match status" value="1"/>
</dbReference>
<dbReference type="SUPFAM" id="SSF55008">
    <property type="entry name" value="HMA, heavy metal-associated domain"/>
    <property type="match status" value="1"/>
</dbReference>
<keyword evidence="17 21" id="KW-0472">Membrane</keyword>
<evidence type="ECO:0000256" key="16">
    <source>
        <dbReference type="ARBA" id="ARBA00023065"/>
    </source>
</evidence>
<evidence type="ECO:0000256" key="5">
    <source>
        <dbReference type="ARBA" id="ARBA00022475"/>
    </source>
</evidence>
<dbReference type="Gene3D" id="3.40.50.1000">
    <property type="entry name" value="HAD superfamily/HAD-like"/>
    <property type="match status" value="1"/>
</dbReference>
<evidence type="ECO:0000256" key="18">
    <source>
        <dbReference type="ARBA" id="ARBA00023180"/>
    </source>
</evidence>
<evidence type="ECO:0000256" key="17">
    <source>
        <dbReference type="ARBA" id="ARBA00023136"/>
    </source>
</evidence>
<dbReference type="FunFam" id="3.30.70.100:FF:000022">
    <property type="entry name" value="Putative cadmium/zinc-transporting ATPase 3"/>
    <property type="match status" value="1"/>
</dbReference>
<proteinExistence type="inferred from homology"/>
<dbReference type="SFLD" id="SFLDF00027">
    <property type="entry name" value="p-type_atpase"/>
    <property type="match status" value="1"/>
</dbReference>
<dbReference type="SFLD" id="SFLDG00002">
    <property type="entry name" value="C1.7:_P-type_atpase_like"/>
    <property type="match status" value="1"/>
</dbReference>
<dbReference type="AlphaFoldDB" id="A0A6G1E210"/>
<evidence type="ECO:0000256" key="21">
    <source>
        <dbReference type="RuleBase" id="RU362081"/>
    </source>
</evidence>
<dbReference type="FunFam" id="3.40.1110.10:FF:000043">
    <property type="entry name" value="Putative cadmium/zinc-transporting ATPase 3"/>
    <property type="match status" value="1"/>
</dbReference>
<evidence type="ECO:0000256" key="15">
    <source>
        <dbReference type="ARBA" id="ARBA00022989"/>
    </source>
</evidence>
<comment type="catalytic activity">
    <reaction evidence="19">
        <text>Zn(2+)(in) + ATP + H2O = Zn(2+)(out) + ADP + phosphate + H(+)</text>
        <dbReference type="Rhea" id="RHEA:20621"/>
        <dbReference type="ChEBI" id="CHEBI:15377"/>
        <dbReference type="ChEBI" id="CHEBI:15378"/>
        <dbReference type="ChEBI" id="CHEBI:29105"/>
        <dbReference type="ChEBI" id="CHEBI:30616"/>
        <dbReference type="ChEBI" id="CHEBI:43474"/>
        <dbReference type="ChEBI" id="CHEBI:456216"/>
        <dbReference type="EC" id="7.2.2.12"/>
    </reaction>
</comment>
<dbReference type="Gene3D" id="3.30.70.100">
    <property type="match status" value="1"/>
</dbReference>
<dbReference type="InterPro" id="IPR003406">
    <property type="entry name" value="Glyco_trans_14"/>
</dbReference>
<evidence type="ECO:0000256" key="6">
    <source>
        <dbReference type="ARBA" id="ARBA00022539"/>
    </source>
</evidence>
<dbReference type="InterPro" id="IPR059000">
    <property type="entry name" value="ATPase_P-type_domA"/>
</dbReference>
<dbReference type="GO" id="GO:0005886">
    <property type="term" value="C:plasma membrane"/>
    <property type="evidence" value="ECO:0007669"/>
    <property type="project" value="UniProtKB-SubCell"/>
</dbReference>
<feature type="transmembrane region" description="Helical" evidence="21">
    <location>
        <begin position="653"/>
        <end position="672"/>
    </location>
</feature>
<comment type="similarity">
    <text evidence="3 21">Belongs to the cation transport ATPase (P-type) (TC 3.A.3) family. Type IB subfamily.</text>
</comment>
<dbReference type="CDD" id="cd02079">
    <property type="entry name" value="P-type_ATPase_HM"/>
    <property type="match status" value="1"/>
</dbReference>
<dbReference type="GO" id="GO:0016757">
    <property type="term" value="F:glycosyltransferase activity"/>
    <property type="evidence" value="ECO:0007669"/>
    <property type="project" value="UniProtKB-KW"/>
</dbReference>
<accession>A0A6G1E210</accession>
<dbReference type="Pfam" id="PF00122">
    <property type="entry name" value="E1-E2_ATPase"/>
    <property type="match status" value="1"/>
</dbReference>
<dbReference type="EMBL" id="SPHZ02000005">
    <property type="protein sequence ID" value="KAF0918820.1"/>
    <property type="molecule type" value="Genomic_DNA"/>
</dbReference>
<feature type="transmembrane region" description="Helical" evidence="21">
    <location>
        <begin position="678"/>
        <end position="700"/>
    </location>
</feature>
<dbReference type="InterPro" id="IPR051014">
    <property type="entry name" value="Cation_Transport_ATPase_IB"/>
</dbReference>
<evidence type="ECO:0000256" key="10">
    <source>
        <dbReference type="ARBA" id="ARBA00022723"/>
    </source>
</evidence>
<evidence type="ECO:0000256" key="4">
    <source>
        <dbReference type="ARBA" id="ARBA00022448"/>
    </source>
</evidence>
<dbReference type="Pfam" id="PF00702">
    <property type="entry name" value="Hydrolase"/>
    <property type="match status" value="1"/>
</dbReference>
<keyword evidence="4" id="KW-0813">Transport</keyword>
<dbReference type="SUPFAM" id="SSF81665">
    <property type="entry name" value="Calcium ATPase, transmembrane domain M"/>
    <property type="match status" value="1"/>
</dbReference>
<evidence type="ECO:0000256" key="20">
    <source>
        <dbReference type="ARBA" id="ARBA00049338"/>
    </source>
</evidence>
<dbReference type="InterPro" id="IPR023299">
    <property type="entry name" value="ATPase_P-typ_cyto_dom_N"/>
</dbReference>
<feature type="domain" description="HMA" evidence="22">
    <location>
        <begin position="13"/>
        <end position="79"/>
    </location>
</feature>
<dbReference type="PANTHER" id="PTHR48085:SF5">
    <property type="entry name" value="CADMIUM_ZINC-TRANSPORTING ATPASE HMA4-RELATED"/>
    <property type="match status" value="1"/>
</dbReference>
<dbReference type="FunFam" id="3.40.50.1000:FF:000020">
    <property type="entry name" value="Probable cation-transporting P-type ATPase"/>
    <property type="match status" value="1"/>
</dbReference>
<dbReference type="GO" id="GO:0046872">
    <property type="term" value="F:metal ion binding"/>
    <property type="evidence" value="ECO:0007669"/>
    <property type="project" value="UniProtKB-KW"/>
</dbReference>
<dbReference type="FunFam" id="2.70.150.10:FF:000002">
    <property type="entry name" value="Copper-transporting ATPase 1, putative"/>
    <property type="match status" value="1"/>
</dbReference>
<dbReference type="Proteomes" id="UP000479710">
    <property type="component" value="Unassembled WGS sequence"/>
</dbReference>
<dbReference type="InterPro" id="IPR006121">
    <property type="entry name" value="HMA_dom"/>
</dbReference>
<dbReference type="InterPro" id="IPR036412">
    <property type="entry name" value="HAD-like_sf"/>
</dbReference>
<dbReference type="InterPro" id="IPR023214">
    <property type="entry name" value="HAD_sf"/>
</dbReference>
<dbReference type="PANTHER" id="PTHR48085">
    <property type="entry name" value="CADMIUM/ZINC-TRANSPORTING ATPASE HMA2-RELATED"/>
    <property type="match status" value="1"/>
</dbReference>
<dbReference type="InterPro" id="IPR023298">
    <property type="entry name" value="ATPase_P-typ_TM_dom_sf"/>
</dbReference>
<dbReference type="CDD" id="cd00371">
    <property type="entry name" value="HMA"/>
    <property type="match status" value="1"/>
</dbReference>
<feature type="transmembrane region" description="Helical" evidence="21">
    <location>
        <begin position="98"/>
        <end position="115"/>
    </location>
</feature>
<dbReference type="PROSITE" id="PS00154">
    <property type="entry name" value="ATPASE_E1_E2"/>
    <property type="match status" value="1"/>
</dbReference>
<keyword evidence="10 21" id="KW-0479">Metal-binding</keyword>
<comment type="catalytic activity">
    <reaction evidence="20">
        <text>Cd(2+)(in) + ATP + H2O = Cd(2+)(out) + ADP + phosphate + H(+)</text>
        <dbReference type="Rhea" id="RHEA:12132"/>
        <dbReference type="ChEBI" id="CHEBI:15377"/>
        <dbReference type="ChEBI" id="CHEBI:15378"/>
        <dbReference type="ChEBI" id="CHEBI:30616"/>
        <dbReference type="ChEBI" id="CHEBI:43474"/>
        <dbReference type="ChEBI" id="CHEBI:48775"/>
        <dbReference type="ChEBI" id="CHEBI:456216"/>
        <dbReference type="EC" id="7.2.2.21"/>
    </reaction>
</comment>
<evidence type="ECO:0000256" key="3">
    <source>
        <dbReference type="ARBA" id="ARBA00006024"/>
    </source>
</evidence>
<keyword evidence="16" id="KW-0406">Ion transport</keyword>
<dbReference type="InterPro" id="IPR036163">
    <property type="entry name" value="HMA_dom_sf"/>
</dbReference>
<keyword evidence="11 21" id="KW-0547">Nucleotide-binding</keyword>
<dbReference type="InterPro" id="IPR008250">
    <property type="entry name" value="ATPase_P-typ_transduc_dom_A_sf"/>
</dbReference>
<name>A0A6G1E210_9ORYZ</name>
<comment type="caution">
    <text evidence="23">The sequence shown here is derived from an EMBL/GenBank/DDBJ whole genome shotgun (WGS) entry which is preliminary data.</text>
</comment>
<keyword evidence="9 21" id="KW-0812">Transmembrane</keyword>
<dbReference type="InterPro" id="IPR001757">
    <property type="entry name" value="P_typ_ATPase"/>
</dbReference>
<keyword evidence="14" id="KW-1278">Translocase</keyword>
<dbReference type="Gene3D" id="2.70.150.10">
    <property type="entry name" value="Calcium-transporting ATPase, cytoplasmic transduction domain A"/>
    <property type="match status" value="1"/>
</dbReference>
<evidence type="ECO:0000256" key="13">
    <source>
        <dbReference type="ARBA" id="ARBA00022840"/>
    </source>
</evidence>
<dbReference type="GO" id="GO:0016887">
    <property type="term" value="F:ATP hydrolysis activity"/>
    <property type="evidence" value="ECO:0007669"/>
    <property type="project" value="InterPro"/>
</dbReference>
<evidence type="ECO:0000256" key="2">
    <source>
        <dbReference type="ARBA" id="ARBA00004651"/>
    </source>
</evidence>
<protein>
    <recommendedName>
        <fullName evidence="22">HMA domain-containing protein</fullName>
    </recommendedName>
</protein>
<dbReference type="GO" id="GO:0016463">
    <property type="term" value="F:P-type zinc transporter activity"/>
    <property type="evidence" value="ECO:0007669"/>
    <property type="project" value="UniProtKB-EC"/>
</dbReference>
<dbReference type="InterPro" id="IPR044492">
    <property type="entry name" value="P_typ_ATPase_HD_dom"/>
</dbReference>
<dbReference type="InterPro" id="IPR027256">
    <property type="entry name" value="P-typ_ATPase_IB"/>
</dbReference>
<evidence type="ECO:0000313" key="24">
    <source>
        <dbReference type="Proteomes" id="UP000479710"/>
    </source>
</evidence>
<reference evidence="23 24" key="1">
    <citation type="submission" date="2019-11" db="EMBL/GenBank/DDBJ databases">
        <title>Whole genome sequence of Oryza granulata.</title>
        <authorList>
            <person name="Li W."/>
        </authorList>
    </citation>
    <scope>NUCLEOTIDE SEQUENCE [LARGE SCALE GENOMIC DNA]</scope>
    <source>
        <strain evidence="24">cv. Menghai</strain>
        <tissue evidence="23">Leaf</tissue>
    </source>
</reference>
<dbReference type="GO" id="GO:0005524">
    <property type="term" value="F:ATP binding"/>
    <property type="evidence" value="ECO:0007669"/>
    <property type="project" value="UniProtKB-UniRule"/>
</dbReference>
<keyword evidence="24" id="KW-1185">Reference proteome</keyword>
<feature type="transmembrane region" description="Helical" evidence="21">
    <location>
        <begin position="121"/>
        <end position="139"/>
    </location>
</feature>
<dbReference type="SFLD" id="SFLDS00003">
    <property type="entry name" value="Haloacid_Dehalogenase"/>
    <property type="match status" value="1"/>
</dbReference>
<keyword evidence="6" id="KW-0104">Cadmium</keyword>
<keyword evidence="5" id="KW-1003">Cell membrane</keyword>
<feature type="transmembrane region" description="Helical" evidence="21">
    <location>
        <begin position="347"/>
        <end position="372"/>
    </location>
</feature>
<evidence type="ECO:0000256" key="12">
    <source>
        <dbReference type="ARBA" id="ARBA00022833"/>
    </source>
</evidence>
<feature type="transmembrane region" description="Helical" evidence="21">
    <location>
        <begin position="316"/>
        <end position="335"/>
    </location>
</feature>
<gene>
    <name evidence="23" type="ORF">E2562_026193</name>
</gene>
<evidence type="ECO:0000259" key="22">
    <source>
        <dbReference type="PROSITE" id="PS50846"/>
    </source>
</evidence>
<sequence>MGDAAPATEGRYQKSYFDVLGICCPSEVPLVEKLLQPLEGVQKVTVIVPSRTVIVVHDADVLSQSQIVKALNQARLEASVRAYGSGTEKITNKWPSPYVLLCGVLLVVSLFEHFWHPLKWFALVAAAAGLPPIVLRSIAAIRRLTLDVNILMLIAVAGAVALKDYSEAGFIVFLFTTAEWLETRASHKATAGMSALMSMTPQKAVLAETGEVVAARDVKVNTVIAVKAGEVIPIDGVVVDGRSEVDESTLTGESFPVSKQPDSEVWAGTLNIDGYIAMRTTAMADNSAVAKMARLVEEAQNSRSNTQRLIDTCAKYYTPAVVVMAGSVAAIPAIVKAHNLKHWFQLALVLLVSACPCALVLSTPIATFCALLRAARTGLLIKGGDVLESLASTKVAAFDKTGTITRGEFSVEEFQAVGERVSMQQLLYWVASIESRSSHPMASVLVDYAQSKSVEPKSENVTEFQIYPGEGIYGEIDGSGIYIGNKRILSRASCETVPDMKDMKGVTVGYVACNKELIGVFTLSDACRTGSAEALKELRSLGIKSVMLTGDSTAAATYAQNQLGNVLAEVHAELLPEDKVRIVGELKERDGPTLMVGDGMNDAPALAKADVGVSMGVSGSAVAMETSHITLMSNDIRRIPKAVRLARRTHRTIIVNIIFSVITKLAIVGLAFAGHPLIWAAVLADVGTCLLVIMYSMLLLREKDSQKAKKCCASSHHGSPKKCCASSHCGSHAKKNHGVSQHCSDVSMLAMAMNIATVKNLVFCTLLVSMLAMIMSISTVTSQSARILLVSMVAMTRTRAMSTIAAMNSKLRTLQICTPAMTITMTTRSSRPPPEPARVYTDDEISARVVIRDIILAQPVQSKNPKIAFMFLTPSSLPFEKLWEKFFMGHEGRYTIYVHASRERPVHASPIFNGRDIRSEKVVWGTISMIDAERRLLANALQDPDNQHFVLLSESCVPLHNFDYVYSYLMETNISFVDCFDDPGPHGAGRYSDHMLPEIVKRDWRKGAQWFTVKRQHAVLILSDFLYYAKFKRYCKPGNEWHNCYSDEHYLPTLFNMVDPTGIANWSVTHVDWSEGKWHPKAYRAVDTSFELLKNISVSTDILDMQKGATFVFIS</sequence>
<dbReference type="NCBIfam" id="TIGR01494">
    <property type="entry name" value="ATPase_P-type"/>
    <property type="match status" value="1"/>
</dbReference>
<evidence type="ECO:0000256" key="11">
    <source>
        <dbReference type="ARBA" id="ARBA00022741"/>
    </source>
</evidence>
<dbReference type="OrthoDB" id="432719at2759"/>
<dbReference type="InterPro" id="IPR018303">
    <property type="entry name" value="ATPase_P-typ_P_site"/>
</dbReference>
<keyword evidence="12" id="KW-0862">Zinc</keyword>
<keyword evidence="7" id="KW-0328">Glycosyltransferase</keyword>
<dbReference type="GO" id="GO:0008551">
    <property type="term" value="F:P-type cadmium transporter activity"/>
    <property type="evidence" value="ECO:0007669"/>
    <property type="project" value="UniProtKB-EC"/>
</dbReference>
<keyword evidence="18" id="KW-0325">Glycoprotein</keyword>
<evidence type="ECO:0000313" key="23">
    <source>
        <dbReference type="EMBL" id="KAF0918820.1"/>
    </source>
</evidence>
<feature type="transmembrane region" description="Helical" evidence="21">
    <location>
        <begin position="761"/>
        <end position="780"/>
    </location>
</feature>
<evidence type="ECO:0000256" key="8">
    <source>
        <dbReference type="ARBA" id="ARBA00022679"/>
    </source>
</evidence>
<evidence type="ECO:0000256" key="9">
    <source>
        <dbReference type="ARBA" id="ARBA00022692"/>
    </source>
</evidence>
<keyword evidence="13 21" id="KW-0067">ATP-binding</keyword>
<evidence type="ECO:0000256" key="14">
    <source>
        <dbReference type="ARBA" id="ARBA00022967"/>
    </source>
</evidence>
<evidence type="ECO:0000256" key="1">
    <source>
        <dbReference type="ARBA" id="ARBA00004606"/>
    </source>
</evidence>